<dbReference type="OMA" id="GTYKYQH"/>
<evidence type="ECO:0000313" key="3">
    <source>
        <dbReference type="Proteomes" id="UP000013827"/>
    </source>
</evidence>
<evidence type="ECO:0000313" key="2">
    <source>
        <dbReference type="EnsemblProtists" id="EOD28364"/>
    </source>
</evidence>
<reference evidence="2" key="2">
    <citation type="submission" date="2024-10" db="UniProtKB">
        <authorList>
            <consortium name="EnsemblProtists"/>
        </authorList>
    </citation>
    <scope>IDENTIFICATION</scope>
</reference>
<dbReference type="RefSeq" id="XP_005780793.1">
    <property type="nucleotide sequence ID" value="XM_005780736.1"/>
</dbReference>
<dbReference type="PaxDb" id="2903-EOD28364"/>
<dbReference type="GeneID" id="17273910"/>
<name>A0A0D3JXX9_EMIH1</name>
<evidence type="ECO:0000256" key="1">
    <source>
        <dbReference type="SAM" id="Coils"/>
    </source>
</evidence>
<dbReference type="EnsemblProtists" id="EOD28364">
    <property type="protein sequence ID" value="EOD28364"/>
    <property type="gene ID" value="EMIHUDRAFT_463086"/>
</dbReference>
<protein>
    <submittedName>
        <fullName evidence="2">Uncharacterized protein</fullName>
    </submittedName>
</protein>
<dbReference type="KEGG" id="ehx:EMIHUDRAFT_463086"/>
<proteinExistence type="predicted"/>
<reference evidence="3" key="1">
    <citation type="journal article" date="2013" name="Nature">
        <title>Pan genome of the phytoplankton Emiliania underpins its global distribution.</title>
        <authorList>
            <person name="Read B.A."/>
            <person name="Kegel J."/>
            <person name="Klute M.J."/>
            <person name="Kuo A."/>
            <person name="Lefebvre S.C."/>
            <person name="Maumus F."/>
            <person name="Mayer C."/>
            <person name="Miller J."/>
            <person name="Monier A."/>
            <person name="Salamov A."/>
            <person name="Young J."/>
            <person name="Aguilar M."/>
            <person name="Claverie J.M."/>
            <person name="Frickenhaus S."/>
            <person name="Gonzalez K."/>
            <person name="Herman E.K."/>
            <person name="Lin Y.C."/>
            <person name="Napier J."/>
            <person name="Ogata H."/>
            <person name="Sarno A.F."/>
            <person name="Shmutz J."/>
            <person name="Schroeder D."/>
            <person name="de Vargas C."/>
            <person name="Verret F."/>
            <person name="von Dassow P."/>
            <person name="Valentin K."/>
            <person name="Van de Peer Y."/>
            <person name="Wheeler G."/>
            <person name="Dacks J.B."/>
            <person name="Delwiche C.F."/>
            <person name="Dyhrman S.T."/>
            <person name="Glockner G."/>
            <person name="John U."/>
            <person name="Richards T."/>
            <person name="Worden A.Z."/>
            <person name="Zhang X."/>
            <person name="Grigoriev I.V."/>
            <person name="Allen A.E."/>
            <person name="Bidle K."/>
            <person name="Borodovsky M."/>
            <person name="Bowler C."/>
            <person name="Brownlee C."/>
            <person name="Cock J.M."/>
            <person name="Elias M."/>
            <person name="Gladyshev V.N."/>
            <person name="Groth M."/>
            <person name="Guda C."/>
            <person name="Hadaegh A."/>
            <person name="Iglesias-Rodriguez M.D."/>
            <person name="Jenkins J."/>
            <person name="Jones B.M."/>
            <person name="Lawson T."/>
            <person name="Leese F."/>
            <person name="Lindquist E."/>
            <person name="Lobanov A."/>
            <person name="Lomsadze A."/>
            <person name="Malik S.B."/>
            <person name="Marsh M.E."/>
            <person name="Mackinder L."/>
            <person name="Mock T."/>
            <person name="Mueller-Roeber B."/>
            <person name="Pagarete A."/>
            <person name="Parker M."/>
            <person name="Probert I."/>
            <person name="Quesneville H."/>
            <person name="Raines C."/>
            <person name="Rensing S.A."/>
            <person name="Riano-Pachon D.M."/>
            <person name="Richier S."/>
            <person name="Rokitta S."/>
            <person name="Shiraiwa Y."/>
            <person name="Soanes D.M."/>
            <person name="van der Giezen M."/>
            <person name="Wahlund T.M."/>
            <person name="Williams B."/>
            <person name="Wilson W."/>
            <person name="Wolfe G."/>
            <person name="Wurch L.L."/>
        </authorList>
    </citation>
    <scope>NUCLEOTIDE SEQUENCE</scope>
</reference>
<feature type="coiled-coil region" evidence="1">
    <location>
        <begin position="226"/>
        <end position="253"/>
    </location>
</feature>
<organism evidence="2 3">
    <name type="scientific">Emiliania huxleyi (strain CCMP1516)</name>
    <dbReference type="NCBI Taxonomy" id="280463"/>
    <lineage>
        <taxon>Eukaryota</taxon>
        <taxon>Haptista</taxon>
        <taxon>Haptophyta</taxon>
        <taxon>Prymnesiophyceae</taxon>
        <taxon>Isochrysidales</taxon>
        <taxon>Noelaerhabdaceae</taxon>
        <taxon>Emiliania</taxon>
    </lineage>
</organism>
<dbReference type="eggNOG" id="ENOG502S03Y">
    <property type="taxonomic scope" value="Eukaryota"/>
</dbReference>
<dbReference type="AlphaFoldDB" id="A0A0D3JXX9"/>
<accession>A0A0D3JXX9</accession>
<sequence length="343" mass="36973">MSEDKAKKLAAEIQASSSSETFDLAGYGPEGLAQLVKAGLGTPIRSAEMMRLTFVCGGGKKVRQKYADNLPSLFGDALKSSGFVEDRGAAASLDCQGRYKFQHDTDKDLKFVHVFPRIAPPDTPGGEGDAALSPADLVIFADLPAFRTMVAKKTPSFSQRRRALDVLKAAKARLAAIEAKQLAELQPLSEEEQSYYDSSDADGLQAKQDFLQALLEEMIAAGQLTKPEQSAVLEQLQQKLEAVEAQVAAAAAAGSSKKEAKLREAREKLEARRAAVSALKPIANRPKFASEIGAVQKRLAALDALERSAKVLSLDDALKLNARPKLLEDLKAMQAESRGWFAE</sequence>
<dbReference type="STRING" id="2903.R1F543"/>
<dbReference type="HOGENOM" id="CLU_031438_0_0_1"/>
<keyword evidence="1" id="KW-0175">Coiled coil</keyword>
<dbReference type="Proteomes" id="UP000013827">
    <property type="component" value="Unassembled WGS sequence"/>
</dbReference>
<keyword evidence="3" id="KW-1185">Reference proteome</keyword>